<feature type="region of interest" description="Disordered" evidence="9">
    <location>
        <begin position="359"/>
        <end position="382"/>
    </location>
</feature>
<keyword evidence="7" id="KW-0007">Acetylation</keyword>
<dbReference type="PANTHER" id="PTHR45690:SF19">
    <property type="entry name" value="NACHT, LRR AND PYD DOMAINS-CONTAINING PROTEIN 3"/>
    <property type="match status" value="1"/>
</dbReference>
<evidence type="ECO:0000256" key="1">
    <source>
        <dbReference type="ARBA" id="ARBA00004123"/>
    </source>
</evidence>
<protein>
    <submittedName>
        <fullName evidence="10">(raccoon dog) hypothetical protein</fullName>
    </submittedName>
</protein>
<dbReference type="InterPro" id="IPR041302">
    <property type="entry name" value="LRR_RI_cap"/>
</dbReference>
<dbReference type="PANTHER" id="PTHR45690">
    <property type="entry name" value="NACHT, LRR AND PYD DOMAINS-CONTAINING PROTEIN 12"/>
    <property type="match status" value="1"/>
</dbReference>
<dbReference type="SUPFAM" id="SSF52047">
    <property type="entry name" value="RNI-like"/>
    <property type="match status" value="1"/>
</dbReference>
<keyword evidence="3" id="KW-0963">Cytoplasm</keyword>
<evidence type="ECO:0000256" key="2">
    <source>
        <dbReference type="ARBA" id="ARBA00004496"/>
    </source>
</evidence>
<name>A0A811XZF3_NYCPR</name>
<accession>A0A811XZF3</accession>
<dbReference type="Gene3D" id="3.80.10.10">
    <property type="entry name" value="Ribonuclease Inhibitor"/>
    <property type="match status" value="1"/>
</dbReference>
<evidence type="ECO:0000256" key="8">
    <source>
        <dbReference type="ARBA" id="ARBA00023242"/>
    </source>
</evidence>
<dbReference type="InterPro" id="IPR032675">
    <property type="entry name" value="LRR_dom_sf"/>
</dbReference>
<reference evidence="10" key="1">
    <citation type="submission" date="2020-12" db="EMBL/GenBank/DDBJ databases">
        <authorList>
            <consortium name="Molecular Ecology Group"/>
        </authorList>
    </citation>
    <scope>NUCLEOTIDE SEQUENCE</scope>
    <source>
        <strain evidence="10">TBG_1078</strain>
    </source>
</reference>
<dbReference type="Proteomes" id="UP000645828">
    <property type="component" value="Unassembled WGS sequence"/>
</dbReference>
<sequence length="382" mass="41790">MHREPDVVFDPGSPGSRPGPKAGAEPLRHPGIPSQRFSNLDIQCEQLSDPGWREVPSLIEQFKVVRLDNGGLIEVCCKDSSSALWANPSLTEFSLCTKEQGDASMYLVLQGLQSPTCEIQKLSLQNCCLMKAGCGALPCMLHSVPILHELHLSESPGLLLLLQLEYCNLTAASCEPLAVVFKGQAAFKELILNNSDICQAGLENCCLTWAHGKDLCGIVTSNVSLQVLGLGDKLCNITARSCRDLCCILRAKESLKSRSAWLPCESLWETGGQLQYPWLQMSNNKLGDSRVQGLCQGLGHSSLTLLLLANLSLYKQDFGQRLLEQLVLYAIYWMKETENPVPSLKFISGRKQVEWQAEGESKAGFPLSGKPSMGLDPRTLGS</sequence>
<gene>
    <name evidence="10" type="ORF">NYPRO_LOCUS3544</name>
</gene>
<keyword evidence="5" id="KW-0433">Leucine-rich repeat</keyword>
<dbReference type="EMBL" id="CAJHUB010000659">
    <property type="protein sequence ID" value="CAD7670749.1"/>
    <property type="molecule type" value="Genomic_DNA"/>
</dbReference>
<dbReference type="SMART" id="SM00368">
    <property type="entry name" value="LRR_RI"/>
    <property type="match status" value="4"/>
</dbReference>
<dbReference type="GO" id="GO:0005737">
    <property type="term" value="C:cytoplasm"/>
    <property type="evidence" value="ECO:0007669"/>
    <property type="project" value="UniProtKB-SubCell"/>
</dbReference>
<evidence type="ECO:0000313" key="11">
    <source>
        <dbReference type="Proteomes" id="UP000645828"/>
    </source>
</evidence>
<dbReference type="Pfam" id="PF18779">
    <property type="entry name" value="LRR_RI_capping"/>
    <property type="match status" value="1"/>
</dbReference>
<keyword evidence="11" id="KW-1185">Reference proteome</keyword>
<dbReference type="AlphaFoldDB" id="A0A811XZF3"/>
<evidence type="ECO:0000256" key="3">
    <source>
        <dbReference type="ARBA" id="ARBA00022490"/>
    </source>
</evidence>
<evidence type="ECO:0000256" key="9">
    <source>
        <dbReference type="SAM" id="MobiDB-lite"/>
    </source>
</evidence>
<dbReference type="InterPro" id="IPR050637">
    <property type="entry name" value="NLRP_innate_immun_reg"/>
</dbReference>
<dbReference type="GO" id="GO:0005634">
    <property type="term" value="C:nucleus"/>
    <property type="evidence" value="ECO:0007669"/>
    <property type="project" value="UniProtKB-SubCell"/>
</dbReference>
<keyword evidence="4" id="KW-0597">Phosphoprotein</keyword>
<evidence type="ECO:0000256" key="4">
    <source>
        <dbReference type="ARBA" id="ARBA00022553"/>
    </source>
</evidence>
<evidence type="ECO:0000313" key="10">
    <source>
        <dbReference type="EMBL" id="CAD7670749.1"/>
    </source>
</evidence>
<evidence type="ECO:0000256" key="7">
    <source>
        <dbReference type="ARBA" id="ARBA00022990"/>
    </source>
</evidence>
<keyword evidence="6" id="KW-0677">Repeat</keyword>
<organism evidence="10 11">
    <name type="scientific">Nyctereutes procyonoides</name>
    <name type="common">Raccoon dog</name>
    <name type="synonym">Canis procyonoides</name>
    <dbReference type="NCBI Taxonomy" id="34880"/>
    <lineage>
        <taxon>Eukaryota</taxon>
        <taxon>Metazoa</taxon>
        <taxon>Chordata</taxon>
        <taxon>Craniata</taxon>
        <taxon>Vertebrata</taxon>
        <taxon>Euteleostomi</taxon>
        <taxon>Mammalia</taxon>
        <taxon>Eutheria</taxon>
        <taxon>Laurasiatheria</taxon>
        <taxon>Carnivora</taxon>
        <taxon>Caniformia</taxon>
        <taxon>Canidae</taxon>
        <taxon>Nyctereutes</taxon>
    </lineage>
</organism>
<evidence type="ECO:0000256" key="6">
    <source>
        <dbReference type="ARBA" id="ARBA00022737"/>
    </source>
</evidence>
<evidence type="ECO:0000256" key="5">
    <source>
        <dbReference type="ARBA" id="ARBA00022614"/>
    </source>
</evidence>
<comment type="subcellular location">
    <subcellularLocation>
        <location evidence="2">Cytoplasm</location>
    </subcellularLocation>
    <subcellularLocation>
        <location evidence="1">Nucleus</location>
    </subcellularLocation>
</comment>
<keyword evidence="8" id="KW-0539">Nucleus</keyword>
<feature type="region of interest" description="Disordered" evidence="9">
    <location>
        <begin position="1"/>
        <end position="33"/>
    </location>
</feature>
<comment type="caution">
    <text evidence="10">The sequence shown here is derived from an EMBL/GenBank/DDBJ whole genome shotgun (WGS) entry which is preliminary data.</text>
</comment>
<proteinExistence type="predicted"/>